<feature type="region of interest" description="Disordered" evidence="15">
    <location>
        <begin position="293"/>
        <end position="330"/>
    </location>
</feature>
<keyword evidence="9" id="KW-0732">Signal</keyword>
<evidence type="ECO:0000259" key="17">
    <source>
        <dbReference type="PROSITE" id="PS50857"/>
    </source>
</evidence>
<dbReference type="GO" id="GO:0005886">
    <property type="term" value="C:plasma membrane"/>
    <property type="evidence" value="ECO:0007669"/>
    <property type="project" value="UniProtKB-SubCell"/>
</dbReference>
<comment type="similarity">
    <text evidence="3 14">Belongs to the cytochrome c oxidase subunit 2 family.</text>
</comment>
<dbReference type="AlphaFoldDB" id="A0A366E7E7"/>
<proteinExistence type="inferred from homology"/>
<dbReference type="SUPFAM" id="SSF81464">
    <property type="entry name" value="Cytochrome c oxidase subunit II-like, transmembrane region"/>
    <property type="match status" value="1"/>
</dbReference>
<dbReference type="Proteomes" id="UP000252254">
    <property type="component" value="Unassembled WGS sequence"/>
</dbReference>
<evidence type="ECO:0000256" key="1">
    <source>
        <dbReference type="ARBA" id="ARBA00000725"/>
    </source>
</evidence>
<dbReference type="STRING" id="200904.GCA_900168775_01159"/>
<comment type="function">
    <text evidence="14">Catalyzes quinol oxidation with the concomitant reduction of oxygen to water. Subunit II transfers the electrons from a quinol to the binuclear center of the catalytic subunit I.</text>
</comment>
<evidence type="ECO:0000256" key="4">
    <source>
        <dbReference type="ARBA" id="ARBA00016131"/>
    </source>
</evidence>
<keyword evidence="11 16" id="KW-1133">Transmembrane helix</keyword>
<dbReference type="InterPro" id="IPR006333">
    <property type="entry name" value="Cyt_o_ubiquinol_oxidase_su2"/>
</dbReference>
<dbReference type="PROSITE" id="PS51257">
    <property type="entry name" value="PROKAR_LIPOPROTEIN"/>
    <property type="match status" value="1"/>
</dbReference>
<dbReference type="InterPro" id="IPR034227">
    <property type="entry name" value="CuRO_UO_II"/>
</dbReference>
<evidence type="ECO:0000256" key="14">
    <source>
        <dbReference type="PIRNR" id="PIRNR000292"/>
    </source>
</evidence>
<dbReference type="PROSITE" id="PS50999">
    <property type="entry name" value="COX2_TM"/>
    <property type="match status" value="1"/>
</dbReference>
<dbReference type="GO" id="GO:0016682">
    <property type="term" value="F:oxidoreductase activity, acting on diphenols and related substances as donors, oxygen as acceptor"/>
    <property type="evidence" value="ECO:0007669"/>
    <property type="project" value="InterPro"/>
</dbReference>
<comment type="catalytic activity">
    <reaction evidence="1 14">
        <text>2 a quinol + O2 = 2 a quinone + 2 H2O</text>
        <dbReference type="Rhea" id="RHEA:55376"/>
        <dbReference type="ChEBI" id="CHEBI:15377"/>
        <dbReference type="ChEBI" id="CHEBI:15379"/>
        <dbReference type="ChEBI" id="CHEBI:24646"/>
        <dbReference type="ChEBI" id="CHEBI:132124"/>
    </reaction>
</comment>
<evidence type="ECO:0000256" key="2">
    <source>
        <dbReference type="ARBA" id="ARBA00004651"/>
    </source>
</evidence>
<dbReference type="InterPro" id="IPR036257">
    <property type="entry name" value="Cyt_c_oxidase_su2_TM_sf"/>
</dbReference>
<dbReference type="GO" id="GO:0005507">
    <property type="term" value="F:copper ion binding"/>
    <property type="evidence" value="ECO:0007669"/>
    <property type="project" value="InterPro"/>
</dbReference>
<evidence type="ECO:0000256" key="10">
    <source>
        <dbReference type="ARBA" id="ARBA00022982"/>
    </source>
</evidence>
<dbReference type="Gene3D" id="2.60.40.420">
    <property type="entry name" value="Cupredoxins - blue copper proteins"/>
    <property type="match status" value="1"/>
</dbReference>
<feature type="transmembrane region" description="Helical" evidence="16">
    <location>
        <begin position="41"/>
        <end position="66"/>
    </location>
</feature>
<organism evidence="19 20">
    <name type="scientific">Paraliobacillus ryukyuensis</name>
    <dbReference type="NCBI Taxonomy" id="200904"/>
    <lineage>
        <taxon>Bacteria</taxon>
        <taxon>Bacillati</taxon>
        <taxon>Bacillota</taxon>
        <taxon>Bacilli</taxon>
        <taxon>Bacillales</taxon>
        <taxon>Bacillaceae</taxon>
        <taxon>Paraliobacillus</taxon>
    </lineage>
</organism>
<dbReference type="GO" id="GO:0042773">
    <property type="term" value="P:ATP synthesis coupled electron transport"/>
    <property type="evidence" value="ECO:0007669"/>
    <property type="project" value="TreeGrafter"/>
</dbReference>
<dbReference type="RefSeq" id="WP_079709077.1">
    <property type="nucleotide sequence ID" value="NZ_BAABQN010000005.1"/>
</dbReference>
<dbReference type="InterPro" id="IPR045187">
    <property type="entry name" value="CcO_II"/>
</dbReference>
<dbReference type="CDD" id="cd04212">
    <property type="entry name" value="CuRO_UO_II"/>
    <property type="match status" value="1"/>
</dbReference>
<gene>
    <name evidence="19" type="ORF">DES48_105144</name>
</gene>
<dbReference type="InterPro" id="IPR002429">
    <property type="entry name" value="CcO_II-like_C"/>
</dbReference>
<feature type="compositionally biased region" description="Basic and acidic residues" evidence="15">
    <location>
        <begin position="296"/>
        <end position="310"/>
    </location>
</feature>
<evidence type="ECO:0000256" key="5">
    <source>
        <dbReference type="ARBA" id="ARBA00022448"/>
    </source>
</evidence>
<evidence type="ECO:0000313" key="20">
    <source>
        <dbReference type="Proteomes" id="UP000252254"/>
    </source>
</evidence>
<name>A0A366E7E7_9BACI</name>
<keyword evidence="10 14" id="KW-0249">Electron transport</keyword>
<evidence type="ECO:0000256" key="7">
    <source>
        <dbReference type="ARBA" id="ARBA00022660"/>
    </source>
</evidence>
<evidence type="ECO:0000313" key="19">
    <source>
        <dbReference type="EMBL" id="RBO98293.1"/>
    </source>
</evidence>
<feature type="domain" description="Cytochrome oxidase subunit II transmembrane region profile" evidence="18">
    <location>
        <begin position="20"/>
        <end position="118"/>
    </location>
</feature>
<dbReference type="SUPFAM" id="SSF49503">
    <property type="entry name" value="Cupredoxins"/>
    <property type="match status" value="1"/>
</dbReference>
<keyword evidence="5 14" id="KW-0813">Transport</keyword>
<keyword evidence="12 14" id="KW-0560">Oxidoreductase</keyword>
<dbReference type="EMBL" id="QNRI01000005">
    <property type="protein sequence ID" value="RBO98293.1"/>
    <property type="molecule type" value="Genomic_DNA"/>
</dbReference>
<dbReference type="NCBIfam" id="TIGR01432">
    <property type="entry name" value="QOXA"/>
    <property type="match status" value="1"/>
</dbReference>
<dbReference type="GO" id="GO:0009486">
    <property type="term" value="F:cytochrome bo3 ubiquinol oxidase activity"/>
    <property type="evidence" value="ECO:0007669"/>
    <property type="project" value="InterPro"/>
</dbReference>
<evidence type="ECO:0000256" key="16">
    <source>
        <dbReference type="SAM" id="Phobius"/>
    </source>
</evidence>
<dbReference type="Pfam" id="PF02790">
    <property type="entry name" value="COX2_TM"/>
    <property type="match status" value="1"/>
</dbReference>
<keyword evidence="13 14" id="KW-0472">Membrane</keyword>
<feature type="domain" description="Cytochrome oxidase subunit II copper A binding" evidence="17">
    <location>
        <begin position="124"/>
        <end position="236"/>
    </location>
</feature>
<evidence type="ECO:0000259" key="18">
    <source>
        <dbReference type="PROSITE" id="PS50999"/>
    </source>
</evidence>
<dbReference type="Gene3D" id="1.10.287.90">
    <property type="match status" value="1"/>
</dbReference>
<dbReference type="PIRSF" id="PIRSF000292">
    <property type="entry name" value="Ubi_od_II"/>
    <property type="match status" value="1"/>
</dbReference>
<protein>
    <recommendedName>
        <fullName evidence="4 14">Quinol oxidase subunit 2</fullName>
        <ecNumber evidence="14">1.10.3.-</ecNumber>
    </recommendedName>
</protein>
<comment type="caution">
    <text evidence="19">The sequence shown here is derived from an EMBL/GenBank/DDBJ whole genome shotgun (WGS) entry which is preliminary data.</text>
</comment>
<comment type="subcellular location">
    <subcellularLocation>
        <location evidence="2">Cell membrane</location>
        <topology evidence="2">Multi-pass membrane protein</topology>
    </subcellularLocation>
</comment>
<evidence type="ECO:0000256" key="8">
    <source>
        <dbReference type="ARBA" id="ARBA00022692"/>
    </source>
</evidence>
<sequence length="330" mass="37582">MKRVRSIMKYVVLFLGTLALTGCEPLTVFDPQGPVARNLSDLIIFSIIFMAVIVITVFILFGVIVWKYREKKDNKDYEPEFEEGSKTLEVTWFLIPVVIVVALTIPTVKTITEVEDIPEGYDDQEPLVIHVTSADWKWIFSYPEEGIETVNYINIPVDRPVHFKMTSAGTMQSMWIPALAGQKYTMANMQTQLYLVADREGDYMGTNNGFNGEGYAEMDFDVSAQSPADYTEWVEEVKNTAKDLTEQQYAQLLEPTIIGRQTYNGTHLQWVDHAQGGSEKYIDTEAYYTGHGTKGKTFDSENDTQSHEREQDADDQSNSDHQDEESQHNH</sequence>
<dbReference type="OrthoDB" id="9783445at2"/>
<evidence type="ECO:0000256" key="9">
    <source>
        <dbReference type="ARBA" id="ARBA00022729"/>
    </source>
</evidence>
<evidence type="ECO:0000256" key="12">
    <source>
        <dbReference type="ARBA" id="ARBA00023002"/>
    </source>
</evidence>
<evidence type="ECO:0000256" key="11">
    <source>
        <dbReference type="ARBA" id="ARBA00022989"/>
    </source>
</evidence>
<keyword evidence="20" id="KW-1185">Reference proteome</keyword>
<dbReference type="GO" id="GO:0004129">
    <property type="term" value="F:cytochrome-c oxidase activity"/>
    <property type="evidence" value="ECO:0007669"/>
    <property type="project" value="UniProtKB-UniRule"/>
</dbReference>
<dbReference type="EC" id="1.10.3.-" evidence="14"/>
<dbReference type="PANTHER" id="PTHR22888:SF18">
    <property type="entry name" value="CYTOCHROME BO(3) UBIQUINOL OXIDASE SUBUNIT 2"/>
    <property type="match status" value="1"/>
</dbReference>
<feature type="compositionally biased region" description="Basic and acidic residues" evidence="15">
    <location>
        <begin position="318"/>
        <end position="330"/>
    </location>
</feature>
<evidence type="ECO:0000256" key="15">
    <source>
        <dbReference type="SAM" id="MobiDB-lite"/>
    </source>
</evidence>
<dbReference type="InterPro" id="IPR008972">
    <property type="entry name" value="Cupredoxin"/>
</dbReference>
<keyword evidence="6 14" id="KW-1003">Cell membrane</keyword>
<dbReference type="InterPro" id="IPR011759">
    <property type="entry name" value="Cyt_c_oxidase_su2_TM_dom"/>
</dbReference>
<dbReference type="PANTHER" id="PTHR22888">
    <property type="entry name" value="CYTOCHROME C OXIDASE, SUBUNIT II"/>
    <property type="match status" value="1"/>
</dbReference>
<evidence type="ECO:0000256" key="13">
    <source>
        <dbReference type="ARBA" id="ARBA00023136"/>
    </source>
</evidence>
<reference evidence="19 20" key="1">
    <citation type="submission" date="2018-06" db="EMBL/GenBank/DDBJ databases">
        <title>Genomic Encyclopedia of Type Strains, Phase IV (KMG-IV): sequencing the most valuable type-strain genomes for metagenomic binning, comparative biology and taxonomic classification.</title>
        <authorList>
            <person name="Goeker M."/>
        </authorList>
    </citation>
    <scope>NUCLEOTIDE SEQUENCE [LARGE SCALE GENOMIC DNA]</scope>
    <source>
        <strain evidence="19 20">DSM 15140</strain>
    </source>
</reference>
<evidence type="ECO:0000256" key="3">
    <source>
        <dbReference type="ARBA" id="ARBA00007866"/>
    </source>
</evidence>
<accession>A0A366E7E7</accession>
<dbReference type="InterPro" id="IPR006332">
    <property type="entry name" value="QoxA"/>
</dbReference>
<evidence type="ECO:0000256" key="6">
    <source>
        <dbReference type="ARBA" id="ARBA00022475"/>
    </source>
</evidence>
<dbReference type="PROSITE" id="PS50857">
    <property type="entry name" value="COX2_CUA"/>
    <property type="match status" value="1"/>
</dbReference>
<keyword evidence="7 14" id="KW-0679">Respiratory chain</keyword>
<keyword evidence="8 16" id="KW-0812">Transmembrane</keyword>